<dbReference type="Proteomes" id="UP000192266">
    <property type="component" value="Unassembled WGS sequence"/>
</dbReference>
<name>A0A1W1UF90_9BACT</name>
<protein>
    <submittedName>
        <fullName evidence="1">Uncharacterized protein</fullName>
    </submittedName>
</protein>
<keyword evidence="2" id="KW-1185">Reference proteome</keyword>
<dbReference type="AlphaFoldDB" id="A0A1W1UF90"/>
<gene>
    <name evidence="1" type="ORF">SAMN00120144_3976</name>
</gene>
<evidence type="ECO:0000313" key="2">
    <source>
        <dbReference type="Proteomes" id="UP000192266"/>
    </source>
</evidence>
<organism evidence="1 2">
    <name type="scientific">Hymenobacter roseosalivarius DSM 11622</name>
    <dbReference type="NCBI Taxonomy" id="645990"/>
    <lineage>
        <taxon>Bacteria</taxon>
        <taxon>Pseudomonadati</taxon>
        <taxon>Bacteroidota</taxon>
        <taxon>Cytophagia</taxon>
        <taxon>Cytophagales</taxon>
        <taxon>Hymenobacteraceae</taxon>
        <taxon>Hymenobacter</taxon>
    </lineage>
</organism>
<sequence>MDSDVGAYQLPFYYRLAAEPMVRMTLTVFADLNAFLGEWDPIGMPKGLELDEYQMYVPGLLAAYNKGQTVERFLLWVYEQQIGFEVNEEFWAFTRPLAERITQYLRAHEE</sequence>
<dbReference type="EMBL" id="FWWW01000010">
    <property type="protein sequence ID" value="SMB79693.1"/>
    <property type="molecule type" value="Genomic_DNA"/>
</dbReference>
<reference evidence="1 2" key="1">
    <citation type="submission" date="2017-04" db="EMBL/GenBank/DDBJ databases">
        <authorList>
            <person name="Afonso C.L."/>
            <person name="Miller P.J."/>
            <person name="Scott M.A."/>
            <person name="Spackman E."/>
            <person name="Goraichik I."/>
            <person name="Dimitrov K.M."/>
            <person name="Suarez D.L."/>
            <person name="Swayne D.E."/>
        </authorList>
    </citation>
    <scope>NUCLEOTIDE SEQUENCE [LARGE SCALE GENOMIC DNA]</scope>
    <source>
        <strain evidence="1 2">DSM 11622</strain>
    </source>
</reference>
<proteinExistence type="predicted"/>
<accession>A0A1W1UF90</accession>
<evidence type="ECO:0000313" key="1">
    <source>
        <dbReference type="EMBL" id="SMB79693.1"/>
    </source>
</evidence>